<organism evidence="1 2">
    <name type="scientific">Pseudomonas syringae pv. pisi</name>
    <dbReference type="NCBI Taxonomy" id="59510"/>
    <lineage>
        <taxon>Bacteria</taxon>
        <taxon>Pseudomonadati</taxon>
        <taxon>Pseudomonadota</taxon>
        <taxon>Gammaproteobacteria</taxon>
        <taxon>Pseudomonadales</taxon>
        <taxon>Pseudomonadaceae</taxon>
        <taxon>Pseudomonas</taxon>
        <taxon>Pseudomonas syringae</taxon>
    </lineage>
</organism>
<reference evidence="1 2" key="1">
    <citation type="submission" date="2018-08" db="EMBL/GenBank/DDBJ databases">
        <title>Recombination of ecologically and evolutionarily significant loci maintains genetic cohesion in the Pseudomonas syringae species complex.</title>
        <authorList>
            <person name="Dillon M."/>
            <person name="Thakur S."/>
            <person name="Almeida R.N.D."/>
            <person name="Weir B.S."/>
            <person name="Guttman D.S."/>
        </authorList>
    </citation>
    <scope>NUCLEOTIDE SEQUENCE [LARGE SCALE GENOMIC DNA]</scope>
    <source>
        <strain evidence="1 2">ICMP 2788</strain>
    </source>
</reference>
<dbReference type="AlphaFoldDB" id="A0A3M3CGN3"/>
<accession>A0A3M3CGN3</accession>
<comment type="caution">
    <text evidence="1">The sequence shown here is derived from an EMBL/GenBank/DDBJ whole genome shotgun (WGS) entry which is preliminary data.</text>
</comment>
<sequence>MNGLKVICKINDLKDISDEVVLGVLKDKIFRPDGKIDISLGSEYVVYGIEFWENSPWYYLCVDVDDEYPKPYAADLFFVSNNKLSTHWQLGFCTNYNGSQVASLVFEEWAVDRRFYERLIDGGEIEVGVFKKYKSLMDDEAK</sequence>
<dbReference type="Proteomes" id="UP000276886">
    <property type="component" value="Unassembled WGS sequence"/>
</dbReference>
<proteinExistence type="predicted"/>
<evidence type="ECO:0000313" key="2">
    <source>
        <dbReference type="Proteomes" id="UP000276886"/>
    </source>
</evidence>
<dbReference type="EMBL" id="RBPQ01000131">
    <property type="protein sequence ID" value="RMO27803.1"/>
    <property type="molecule type" value="Genomic_DNA"/>
</dbReference>
<evidence type="ECO:0000313" key="1">
    <source>
        <dbReference type="EMBL" id="RMO27803.1"/>
    </source>
</evidence>
<gene>
    <name evidence="1" type="ORF">ALQ44_101127</name>
</gene>
<protein>
    <submittedName>
        <fullName evidence="1">Uncharacterized protein</fullName>
    </submittedName>
</protein>
<name>A0A3M3CGN3_PSESJ</name>